<dbReference type="InterPro" id="IPR036188">
    <property type="entry name" value="FAD/NAD-bd_sf"/>
</dbReference>
<keyword evidence="1" id="KW-0285">Flavoprotein</keyword>
<dbReference type="Proteomes" id="UP000050794">
    <property type="component" value="Unassembled WGS sequence"/>
</dbReference>
<feature type="domain" description="FAD-dependent oxidoreductase 2 FAD-binding" evidence="3">
    <location>
        <begin position="1"/>
        <end position="114"/>
    </location>
</feature>
<dbReference type="EMBL" id="UYWY01005834">
    <property type="protein sequence ID" value="VDM29688.1"/>
    <property type="molecule type" value="Genomic_DNA"/>
</dbReference>
<evidence type="ECO:0000313" key="6">
    <source>
        <dbReference type="WBParaSite" id="TCNE_0000397101-mRNA-1"/>
    </source>
</evidence>
<dbReference type="SUPFAM" id="SSF51905">
    <property type="entry name" value="FAD/NAD(P)-binding domain"/>
    <property type="match status" value="1"/>
</dbReference>
<accession>A0A183U651</accession>
<name>A0A183U651_TOXCA</name>
<dbReference type="GO" id="GO:0008177">
    <property type="term" value="F:succinate dehydrogenase (quinone) activity"/>
    <property type="evidence" value="ECO:0007669"/>
    <property type="project" value="TreeGrafter"/>
</dbReference>
<dbReference type="InterPro" id="IPR030664">
    <property type="entry name" value="SdhA/FrdA/AprA"/>
</dbReference>
<keyword evidence="2" id="KW-0560">Oxidoreductase</keyword>
<dbReference type="InterPro" id="IPR027477">
    <property type="entry name" value="Succ_DH/fumarate_Rdtase_cat_sf"/>
</dbReference>
<reference evidence="4 5" key="2">
    <citation type="submission" date="2018-11" db="EMBL/GenBank/DDBJ databases">
        <authorList>
            <consortium name="Pathogen Informatics"/>
        </authorList>
    </citation>
    <scope>NUCLEOTIDE SEQUENCE [LARGE SCALE GENOMIC DNA]</scope>
</reference>
<evidence type="ECO:0000259" key="3">
    <source>
        <dbReference type="Pfam" id="PF00890"/>
    </source>
</evidence>
<dbReference type="GO" id="GO:0009055">
    <property type="term" value="F:electron transfer activity"/>
    <property type="evidence" value="ECO:0007669"/>
    <property type="project" value="TreeGrafter"/>
</dbReference>
<dbReference type="GO" id="GO:0006121">
    <property type="term" value="P:mitochondrial electron transport, succinate to ubiquinone"/>
    <property type="evidence" value="ECO:0007669"/>
    <property type="project" value="TreeGrafter"/>
</dbReference>
<dbReference type="PANTHER" id="PTHR11632">
    <property type="entry name" value="SUCCINATE DEHYDROGENASE 2 FLAVOPROTEIN SUBUNIT"/>
    <property type="match status" value="1"/>
</dbReference>
<dbReference type="PANTHER" id="PTHR11632:SF51">
    <property type="entry name" value="SUCCINATE DEHYDROGENASE [UBIQUINONE] FLAVOPROTEIN SUBUNIT, MITOCHONDRIAL"/>
    <property type="match status" value="1"/>
</dbReference>
<sequence>MLHTLYGNSLRCSCAFFIEYFALDLLMHNGRCMGVMALCLEDGTIHRFRSKRTIVATGGYGRAYFSCTTAHMNTGDGTALATRAGIALEDLEFIQFHPTGIYGVGCLITEGSRGAVCLRFFIAQSTYVRKLVLQYSFTDQAE</sequence>
<evidence type="ECO:0000313" key="4">
    <source>
        <dbReference type="EMBL" id="VDM29688.1"/>
    </source>
</evidence>
<dbReference type="Gene3D" id="3.50.50.60">
    <property type="entry name" value="FAD/NAD(P)-binding domain"/>
    <property type="match status" value="1"/>
</dbReference>
<dbReference type="Gene3D" id="3.90.700.10">
    <property type="entry name" value="Succinate dehydrogenase/fumarate reductase flavoprotein, catalytic domain"/>
    <property type="match status" value="1"/>
</dbReference>
<dbReference type="WBParaSite" id="TCNE_0000397101-mRNA-1">
    <property type="protein sequence ID" value="TCNE_0000397101-mRNA-1"/>
    <property type="gene ID" value="TCNE_0000397101"/>
</dbReference>
<evidence type="ECO:0000256" key="1">
    <source>
        <dbReference type="ARBA" id="ARBA00022630"/>
    </source>
</evidence>
<reference evidence="6" key="1">
    <citation type="submission" date="2016-06" db="UniProtKB">
        <authorList>
            <consortium name="WormBaseParasite"/>
        </authorList>
    </citation>
    <scope>IDENTIFICATION</scope>
</reference>
<dbReference type="AlphaFoldDB" id="A0A183U651"/>
<gene>
    <name evidence="4" type="ORF">TCNE_LOCUS3971</name>
</gene>
<dbReference type="InterPro" id="IPR003953">
    <property type="entry name" value="FAD-dep_OxRdtase_2_FAD-bd"/>
</dbReference>
<organism evidence="5 6">
    <name type="scientific">Toxocara canis</name>
    <name type="common">Canine roundworm</name>
    <dbReference type="NCBI Taxonomy" id="6265"/>
    <lineage>
        <taxon>Eukaryota</taxon>
        <taxon>Metazoa</taxon>
        <taxon>Ecdysozoa</taxon>
        <taxon>Nematoda</taxon>
        <taxon>Chromadorea</taxon>
        <taxon>Rhabditida</taxon>
        <taxon>Spirurina</taxon>
        <taxon>Ascaridomorpha</taxon>
        <taxon>Ascaridoidea</taxon>
        <taxon>Toxocaridae</taxon>
        <taxon>Toxocara</taxon>
    </lineage>
</organism>
<dbReference type="Pfam" id="PF00890">
    <property type="entry name" value="FAD_binding_2"/>
    <property type="match status" value="1"/>
</dbReference>
<dbReference type="GO" id="GO:0050660">
    <property type="term" value="F:flavin adenine dinucleotide binding"/>
    <property type="evidence" value="ECO:0007669"/>
    <property type="project" value="TreeGrafter"/>
</dbReference>
<dbReference type="GO" id="GO:0005739">
    <property type="term" value="C:mitochondrion"/>
    <property type="evidence" value="ECO:0007669"/>
    <property type="project" value="GOC"/>
</dbReference>
<evidence type="ECO:0000313" key="5">
    <source>
        <dbReference type="Proteomes" id="UP000050794"/>
    </source>
</evidence>
<proteinExistence type="predicted"/>
<evidence type="ECO:0000256" key="2">
    <source>
        <dbReference type="ARBA" id="ARBA00023002"/>
    </source>
</evidence>
<keyword evidence="5" id="KW-1185">Reference proteome</keyword>
<protein>
    <submittedName>
        <fullName evidence="6">FAD_binding_2 domain-containing protein</fullName>
    </submittedName>
</protein>